<feature type="transmembrane region" description="Helical" evidence="1">
    <location>
        <begin position="39"/>
        <end position="60"/>
    </location>
</feature>
<evidence type="ECO:0000256" key="1">
    <source>
        <dbReference type="SAM" id="Phobius"/>
    </source>
</evidence>
<protein>
    <submittedName>
        <fullName evidence="2">Uncharacterized protein</fullName>
    </submittedName>
</protein>
<gene>
    <name evidence="2" type="ORF">GCM10017668_68510</name>
</gene>
<keyword evidence="1" id="KW-1133">Transmembrane helix</keyword>
<dbReference type="AlphaFoldDB" id="A0A7G1NP63"/>
<dbReference type="GO" id="GO:1902604">
    <property type="term" value="P:p-aminobenzoyl-glutamate transmembrane transport"/>
    <property type="evidence" value="ECO:0007669"/>
    <property type="project" value="InterPro"/>
</dbReference>
<dbReference type="Proteomes" id="UP000516373">
    <property type="component" value="Chromosome"/>
</dbReference>
<evidence type="ECO:0000313" key="3">
    <source>
        <dbReference type="Proteomes" id="UP000516373"/>
    </source>
</evidence>
<keyword evidence="1" id="KW-0812">Transmembrane</keyword>
<dbReference type="Pfam" id="PF03806">
    <property type="entry name" value="ABG_transport"/>
    <property type="match status" value="1"/>
</dbReference>
<dbReference type="GO" id="GO:0015558">
    <property type="term" value="F:secondary active p-aminobenzoyl-glutamate transmembrane transporter activity"/>
    <property type="evidence" value="ECO:0007669"/>
    <property type="project" value="InterPro"/>
</dbReference>
<keyword evidence="1" id="KW-0472">Membrane</keyword>
<dbReference type="InterPro" id="IPR004697">
    <property type="entry name" value="AbgT"/>
</dbReference>
<sequence length="95" mass="10382">MTMALYGIADSCTNPITPMSTSFMLCVGYLQTLRRKAGIGTPIPFTLPVAVIMLVVWAAAPLELRDRLLSWCVRHRLATDVVRRLGHDVLATVAG</sequence>
<dbReference type="EMBL" id="AP023439">
    <property type="protein sequence ID" value="BCL25008.1"/>
    <property type="molecule type" value="Genomic_DNA"/>
</dbReference>
<accession>A0A7G1NP63</accession>
<proteinExistence type="predicted"/>
<name>A0A7G1NP63_9ACTN</name>
<reference evidence="2 3" key="1">
    <citation type="journal article" date="2014" name="Int. J. Syst. Evol. Microbiol.">
        <title>Complete genome sequence of Corynebacterium casei LMG S-19264T (=DSM 44701T), isolated from a smear-ripened cheese.</title>
        <authorList>
            <consortium name="US DOE Joint Genome Institute (JGI-PGF)"/>
            <person name="Walter F."/>
            <person name="Albersmeier A."/>
            <person name="Kalinowski J."/>
            <person name="Ruckert C."/>
        </authorList>
    </citation>
    <scope>NUCLEOTIDE SEQUENCE [LARGE SCALE GENOMIC DNA]</scope>
    <source>
        <strain evidence="2 3">JCM 4255</strain>
    </source>
</reference>
<dbReference type="KEGG" id="stui:GCM10017668_68510"/>
<organism evidence="2 3">
    <name type="scientific">Streptomyces tuirus</name>
    <dbReference type="NCBI Taxonomy" id="68278"/>
    <lineage>
        <taxon>Bacteria</taxon>
        <taxon>Bacillati</taxon>
        <taxon>Actinomycetota</taxon>
        <taxon>Actinomycetes</taxon>
        <taxon>Kitasatosporales</taxon>
        <taxon>Streptomycetaceae</taxon>
        <taxon>Streptomyces</taxon>
    </lineage>
</organism>
<evidence type="ECO:0000313" key="2">
    <source>
        <dbReference type="EMBL" id="BCL25008.1"/>
    </source>
</evidence>